<accession>A0ACC0C0B1</accession>
<protein>
    <submittedName>
        <fullName evidence="1">Uncharacterized protein</fullName>
    </submittedName>
</protein>
<evidence type="ECO:0000313" key="2">
    <source>
        <dbReference type="Proteomes" id="UP001060085"/>
    </source>
</evidence>
<reference evidence="2" key="1">
    <citation type="journal article" date="2023" name="Nat. Plants">
        <title>Single-cell RNA sequencing provides a high-resolution roadmap for understanding the multicellular compartmentation of specialized metabolism.</title>
        <authorList>
            <person name="Sun S."/>
            <person name="Shen X."/>
            <person name="Li Y."/>
            <person name="Li Y."/>
            <person name="Wang S."/>
            <person name="Li R."/>
            <person name="Zhang H."/>
            <person name="Shen G."/>
            <person name="Guo B."/>
            <person name="Wei J."/>
            <person name="Xu J."/>
            <person name="St-Pierre B."/>
            <person name="Chen S."/>
            <person name="Sun C."/>
        </authorList>
    </citation>
    <scope>NUCLEOTIDE SEQUENCE [LARGE SCALE GENOMIC DNA]</scope>
</reference>
<proteinExistence type="predicted"/>
<gene>
    <name evidence="1" type="ORF">M9H77_09186</name>
</gene>
<evidence type="ECO:0000313" key="1">
    <source>
        <dbReference type="EMBL" id="KAI5678236.1"/>
    </source>
</evidence>
<keyword evidence="2" id="KW-1185">Reference proteome</keyword>
<name>A0ACC0C0B1_CATRO</name>
<comment type="caution">
    <text evidence="1">The sequence shown here is derived from an EMBL/GenBank/DDBJ whole genome shotgun (WGS) entry which is preliminary data.</text>
</comment>
<organism evidence="1 2">
    <name type="scientific">Catharanthus roseus</name>
    <name type="common">Madagascar periwinkle</name>
    <name type="synonym">Vinca rosea</name>
    <dbReference type="NCBI Taxonomy" id="4058"/>
    <lineage>
        <taxon>Eukaryota</taxon>
        <taxon>Viridiplantae</taxon>
        <taxon>Streptophyta</taxon>
        <taxon>Embryophyta</taxon>
        <taxon>Tracheophyta</taxon>
        <taxon>Spermatophyta</taxon>
        <taxon>Magnoliopsida</taxon>
        <taxon>eudicotyledons</taxon>
        <taxon>Gunneridae</taxon>
        <taxon>Pentapetalae</taxon>
        <taxon>asterids</taxon>
        <taxon>lamiids</taxon>
        <taxon>Gentianales</taxon>
        <taxon>Apocynaceae</taxon>
        <taxon>Rauvolfioideae</taxon>
        <taxon>Vinceae</taxon>
        <taxon>Catharanthinae</taxon>
        <taxon>Catharanthus</taxon>
    </lineage>
</organism>
<sequence length="243" mass="27436">MRHVSAKHPKWHAHASGPIDTSSSTTHNLLINMSKYDNSEEKWFLVFSASIYKTRKSSASCGGNLSDDNEAPSSLHCGYYQFLFLLPHRFLQFCWSRVSRSSLSPFTKQEIHLQLSASAVSGGNPSKGNEAPSSPQCGLYQLFFYCLIIFSVDLSDQNPTQIFPVTRVIEIFRTQFWIKDEVEGFCDFLGKRKRLASGVLPNRPTGRKSVMKRIKPDLNSCESENKAVSNSFERETVATLLLR</sequence>
<dbReference type="EMBL" id="CM044702">
    <property type="protein sequence ID" value="KAI5678236.1"/>
    <property type="molecule type" value="Genomic_DNA"/>
</dbReference>
<dbReference type="Proteomes" id="UP001060085">
    <property type="component" value="Linkage Group LG02"/>
</dbReference>